<dbReference type="PANTHER" id="PTHR12128:SF66">
    <property type="entry name" value="4-HYDROXY-2-OXOGLUTARATE ALDOLASE, MITOCHONDRIAL"/>
    <property type="match status" value="1"/>
</dbReference>
<dbReference type="GO" id="GO:0008840">
    <property type="term" value="F:4-hydroxy-tetrahydrodipicolinate synthase activity"/>
    <property type="evidence" value="ECO:0007669"/>
    <property type="project" value="UniProtKB-UniRule"/>
</dbReference>
<evidence type="ECO:0000256" key="6">
    <source>
        <dbReference type="ARBA" id="ARBA00022605"/>
    </source>
</evidence>
<comment type="subunit">
    <text evidence="12">Homotetramer; dimer of dimers.</text>
</comment>
<dbReference type="PRINTS" id="PR00146">
    <property type="entry name" value="DHPICSNTHASE"/>
</dbReference>
<dbReference type="InterPro" id="IPR002220">
    <property type="entry name" value="DapA-like"/>
</dbReference>
<evidence type="ECO:0000256" key="8">
    <source>
        <dbReference type="ARBA" id="ARBA00023154"/>
    </source>
</evidence>
<evidence type="ECO:0000313" key="16">
    <source>
        <dbReference type="EMBL" id="TQR12915.1"/>
    </source>
</evidence>
<dbReference type="RefSeq" id="WP_142607762.1">
    <property type="nucleotide sequence ID" value="NZ_VDGG01000025.1"/>
</dbReference>
<name>A0A544T648_9BACI</name>
<protein>
    <recommendedName>
        <fullName evidence="4 12">4-hydroxy-tetrahydrodipicolinate synthase</fullName>
        <shortName evidence="12">HTPA synthase</shortName>
        <ecNumber evidence="4 12">4.3.3.7</ecNumber>
    </recommendedName>
</protein>
<dbReference type="AlphaFoldDB" id="A0A544T648"/>
<dbReference type="InterPro" id="IPR013785">
    <property type="entry name" value="Aldolase_TIM"/>
</dbReference>
<dbReference type="PANTHER" id="PTHR12128">
    <property type="entry name" value="DIHYDRODIPICOLINATE SYNTHASE"/>
    <property type="match status" value="1"/>
</dbReference>
<evidence type="ECO:0000256" key="12">
    <source>
        <dbReference type="HAMAP-Rule" id="MF_00418"/>
    </source>
</evidence>
<dbReference type="InterPro" id="IPR005263">
    <property type="entry name" value="DapA"/>
</dbReference>
<comment type="similarity">
    <text evidence="3 12 13">Belongs to the DapA family.</text>
</comment>
<dbReference type="PIRSF" id="PIRSF001365">
    <property type="entry name" value="DHDPS"/>
    <property type="match status" value="1"/>
</dbReference>
<feature type="active site" description="Schiff-base intermediate with substrate" evidence="12 14">
    <location>
        <position position="162"/>
    </location>
</feature>
<comment type="catalytic activity">
    <reaction evidence="11 12">
        <text>L-aspartate 4-semialdehyde + pyruvate = (2S,4S)-4-hydroxy-2,3,4,5-tetrahydrodipicolinate + H2O + H(+)</text>
        <dbReference type="Rhea" id="RHEA:34171"/>
        <dbReference type="ChEBI" id="CHEBI:15361"/>
        <dbReference type="ChEBI" id="CHEBI:15377"/>
        <dbReference type="ChEBI" id="CHEBI:15378"/>
        <dbReference type="ChEBI" id="CHEBI:67139"/>
        <dbReference type="ChEBI" id="CHEBI:537519"/>
        <dbReference type="EC" id="4.3.3.7"/>
    </reaction>
</comment>
<evidence type="ECO:0000256" key="2">
    <source>
        <dbReference type="ARBA" id="ARBA00005120"/>
    </source>
</evidence>
<dbReference type="EMBL" id="VDGG01000025">
    <property type="protein sequence ID" value="TQR12915.1"/>
    <property type="molecule type" value="Genomic_DNA"/>
</dbReference>
<dbReference type="GO" id="GO:0005829">
    <property type="term" value="C:cytosol"/>
    <property type="evidence" value="ECO:0007669"/>
    <property type="project" value="TreeGrafter"/>
</dbReference>
<gene>
    <name evidence="12 16" type="primary">dapA</name>
    <name evidence="16" type="ORF">FG383_12675</name>
</gene>
<dbReference type="PROSITE" id="PS00665">
    <property type="entry name" value="DHDPS_1"/>
    <property type="match status" value="1"/>
</dbReference>
<evidence type="ECO:0000256" key="3">
    <source>
        <dbReference type="ARBA" id="ARBA00007592"/>
    </source>
</evidence>
<dbReference type="GO" id="GO:0009089">
    <property type="term" value="P:lysine biosynthetic process via diaminopimelate"/>
    <property type="evidence" value="ECO:0007669"/>
    <property type="project" value="UniProtKB-UniRule"/>
</dbReference>
<comment type="subcellular location">
    <subcellularLocation>
        <location evidence="12">Cytoplasm</location>
    </subcellularLocation>
</comment>
<evidence type="ECO:0000256" key="5">
    <source>
        <dbReference type="ARBA" id="ARBA00022490"/>
    </source>
</evidence>
<evidence type="ECO:0000256" key="14">
    <source>
        <dbReference type="PIRSR" id="PIRSR001365-1"/>
    </source>
</evidence>
<dbReference type="Proteomes" id="UP000318937">
    <property type="component" value="Unassembled WGS sequence"/>
</dbReference>
<evidence type="ECO:0000313" key="17">
    <source>
        <dbReference type="Proteomes" id="UP000318937"/>
    </source>
</evidence>
<dbReference type="SUPFAM" id="SSF51569">
    <property type="entry name" value="Aldolase"/>
    <property type="match status" value="1"/>
</dbReference>
<evidence type="ECO:0000256" key="15">
    <source>
        <dbReference type="PIRSR" id="PIRSR001365-2"/>
    </source>
</evidence>
<dbReference type="NCBIfam" id="TIGR00674">
    <property type="entry name" value="dapA"/>
    <property type="match status" value="1"/>
</dbReference>
<evidence type="ECO:0000256" key="11">
    <source>
        <dbReference type="ARBA" id="ARBA00047836"/>
    </source>
</evidence>
<dbReference type="UniPathway" id="UPA00034">
    <property type="reaction ID" value="UER00017"/>
</dbReference>
<keyword evidence="10 12" id="KW-0704">Schiff base</keyword>
<dbReference type="EC" id="4.3.3.7" evidence="4 12"/>
<comment type="function">
    <text evidence="1 12">Catalyzes the condensation of (S)-aspartate-beta-semialdehyde [(S)-ASA] and pyruvate to 4-hydroxy-tetrahydrodipicolinate (HTPA).</text>
</comment>
<evidence type="ECO:0000256" key="1">
    <source>
        <dbReference type="ARBA" id="ARBA00003294"/>
    </source>
</evidence>
<feature type="binding site" evidence="12 15">
    <location>
        <position position="46"/>
    </location>
    <ligand>
        <name>pyruvate</name>
        <dbReference type="ChEBI" id="CHEBI:15361"/>
    </ligand>
</feature>
<feature type="site" description="Part of a proton relay during catalysis" evidence="12">
    <location>
        <position position="45"/>
    </location>
</feature>
<reference evidence="16 17" key="1">
    <citation type="submission" date="2019-05" db="EMBL/GenBank/DDBJ databases">
        <title>Psychrobacillus vulpis sp. nov., a new species isolated from feces of a red fox that inhabits in The Tablas de Daimiel Natural Park, Albacete, Spain.</title>
        <authorList>
            <person name="Rodriguez M."/>
            <person name="Reina J.C."/>
            <person name="Bejar V."/>
            <person name="Llamas I."/>
        </authorList>
    </citation>
    <scope>NUCLEOTIDE SEQUENCE [LARGE SCALE GENOMIC DNA]</scope>
    <source>
        <strain evidence="16 17">NHI-2</strain>
    </source>
</reference>
<proteinExistence type="inferred from homology"/>
<feature type="active site" description="Proton donor/acceptor" evidence="12 14">
    <location>
        <position position="134"/>
    </location>
</feature>
<keyword evidence="8 12" id="KW-0457">Lysine biosynthesis</keyword>
<evidence type="ECO:0000256" key="7">
    <source>
        <dbReference type="ARBA" id="ARBA00022915"/>
    </source>
</evidence>
<dbReference type="SMART" id="SM01130">
    <property type="entry name" value="DHDPS"/>
    <property type="match status" value="1"/>
</dbReference>
<dbReference type="Gene3D" id="3.20.20.70">
    <property type="entry name" value="Aldolase class I"/>
    <property type="match status" value="1"/>
</dbReference>
<feature type="site" description="Part of a proton relay during catalysis" evidence="12">
    <location>
        <position position="108"/>
    </location>
</feature>
<keyword evidence="17" id="KW-1185">Reference proteome</keyword>
<evidence type="ECO:0000256" key="13">
    <source>
        <dbReference type="PIRNR" id="PIRNR001365"/>
    </source>
</evidence>
<comment type="caution">
    <text evidence="16">The sequence shown here is derived from an EMBL/GenBank/DDBJ whole genome shotgun (WGS) entry which is preliminary data.</text>
</comment>
<feature type="binding site" evidence="12 15">
    <location>
        <position position="204"/>
    </location>
    <ligand>
        <name>pyruvate</name>
        <dbReference type="ChEBI" id="CHEBI:15361"/>
    </ligand>
</feature>
<evidence type="ECO:0000256" key="4">
    <source>
        <dbReference type="ARBA" id="ARBA00012086"/>
    </source>
</evidence>
<accession>A0A544T648</accession>
<dbReference type="OrthoDB" id="9782828at2"/>
<keyword evidence="5 12" id="KW-0963">Cytoplasm</keyword>
<sequence>MNIGHISTAMVTPFGEDGSIDFIATEKLIEHLIATGTESLVVCGTTGESPTLSTDEKLELLRFTVEKVNNRVPVIAGTGSNNTAASIDLSQKAEALGVDALMIVVPYYNKPNQRGMVAHFEAIANATTLPIVVYNIPGRSVVNLEADTMIALSKIPSIQIAKEASGNLEQMTKILAGADDDFRVYSGDDALTLPLLALGGSGVISVASHVIGNDMQEMIQAFHAGDHQKSAKIHQAILPVINGLFAHPNPVVVKYALSKVGVEVGSLRLPLVEMTEDEKKAFDLIWDEYLKNK</sequence>
<dbReference type="GO" id="GO:0019877">
    <property type="term" value="P:diaminopimelate biosynthetic process"/>
    <property type="evidence" value="ECO:0007669"/>
    <property type="project" value="UniProtKB-UniRule"/>
</dbReference>
<comment type="caution">
    <text evidence="12">Was originally thought to be a dihydrodipicolinate synthase (DHDPS), catalyzing the condensation of (S)-aspartate-beta-semialdehyde [(S)-ASA] and pyruvate to dihydrodipicolinate (DHDP). However, it was shown in E.coli that the product of the enzymatic reaction is not dihydrodipicolinate but in fact (4S)-4-hydroxy-2,3,4,5-tetrahydro-(2S)-dipicolinic acid (HTPA), and that the consecutive dehydration reaction leading to DHDP is not spontaneous but catalyzed by DapB.</text>
</comment>
<dbReference type="InterPro" id="IPR020624">
    <property type="entry name" value="Schiff_base-form_aldolases_CS"/>
</dbReference>
<keyword evidence="7 12" id="KW-0220">Diaminopimelate biosynthesis</keyword>
<dbReference type="HAMAP" id="MF_00418">
    <property type="entry name" value="DapA"/>
    <property type="match status" value="1"/>
</dbReference>
<comment type="pathway">
    <text evidence="2 12">Amino-acid biosynthesis; L-lysine biosynthesis via DAP pathway; (S)-tetrahydrodipicolinate from L-aspartate: step 3/4.</text>
</comment>
<dbReference type="Pfam" id="PF00701">
    <property type="entry name" value="DHDPS"/>
    <property type="match status" value="1"/>
</dbReference>
<evidence type="ECO:0000256" key="10">
    <source>
        <dbReference type="ARBA" id="ARBA00023270"/>
    </source>
</evidence>
<organism evidence="16 17">
    <name type="scientific">Psychrobacillus soli</name>
    <dbReference type="NCBI Taxonomy" id="1543965"/>
    <lineage>
        <taxon>Bacteria</taxon>
        <taxon>Bacillati</taxon>
        <taxon>Bacillota</taxon>
        <taxon>Bacilli</taxon>
        <taxon>Bacillales</taxon>
        <taxon>Bacillaceae</taxon>
        <taxon>Psychrobacillus</taxon>
    </lineage>
</organism>
<evidence type="ECO:0000256" key="9">
    <source>
        <dbReference type="ARBA" id="ARBA00023239"/>
    </source>
</evidence>
<keyword evidence="9 12" id="KW-0456">Lyase</keyword>
<dbReference type="CDD" id="cd00950">
    <property type="entry name" value="DHDPS"/>
    <property type="match status" value="1"/>
</dbReference>
<keyword evidence="6 12" id="KW-0028">Amino-acid biosynthesis</keyword>